<dbReference type="SUPFAM" id="SSF52540">
    <property type="entry name" value="P-loop containing nucleoside triphosphate hydrolases"/>
    <property type="match status" value="1"/>
</dbReference>
<dbReference type="GO" id="GO:0005524">
    <property type="term" value="F:ATP binding"/>
    <property type="evidence" value="ECO:0007669"/>
    <property type="project" value="UniProtKB-KW"/>
</dbReference>
<dbReference type="PROSITE" id="PS50893">
    <property type="entry name" value="ABC_TRANSPORTER_2"/>
    <property type="match status" value="1"/>
</dbReference>
<dbReference type="InterPro" id="IPR050388">
    <property type="entry name" value="ABC_Ni/Peptide_Import"/>
</dbReference>
<dbReference type="GO" id="GO:0005886">
    <property type="term" value="C:plasma membrane"/>
    <property type="evidence" value="ECO:0007669"/>
    <property type="project" value="UniProtKB-SubCell"/>
</dbReference>
<keyword evidence="3" id="KW-0813">Transport</keyword>
<keyword evidence="6 9" id="KW-0067">ATP-binding</keyword>
<keyword evidence="5" id="KW-0547">Nucleotide-binding</keyword>
<keyword evidence="4" id="KW-1003">Cell membrane</keyword>
<gene>
    <name evidence="9" type="ORF">DQQ01_12465</name>
</gene>
<dbReference type="KEGG" id="blau:DQQ01_12465"/>
<protein>
    <submittedName>
        <fullName evidence="9">ABC transporter ATP-binding protein</fullName>
    </submittedName>
</protein>
<keyword evidence="7" id="KW-0472">Membrane</keyword>
<evidence type="ECO:0000313" key="9">
    <source>
        <dbReference type="EMBL" id="AWY98820.1"/>
    </source>
</evidence>
<dbReference type="InterPro" id="IPR027417">
    <property type="entry name" value="P-loop_NTPase"/>
</dbReference>
<comment type="similarity">
    <text evidence="2">Belongs to the ABC transporter superfamily.</text>
</comment>
<accession>A0A2Z4UCM5</accession>
<dbReference type="AlphaFoldDB" id="A0A2Z4UCM5"/>
<dbReference type="PANTHER" id="PTHR43297:SF2">
    <property type="entry name" value="DIPEPTIDE TRANSPORT ATP-BINDING PROTEIN DPPD"/>
    <property type="match status" value="1"/>
</dbReference>
<feature type="domain" description="ABC transporter" evidence="8">
    <location>
        <begin position="5"/>
        <end position="251"/>
    </location>
</feature>
<sequence length="260" mass="28582">MEEILAYQSVEVCFAGQAVVHDVSFSLHAGEILGIVGESGSGKSTILKACMGLLGNSGMVTRGDIWFQGKDIPDLSEKELRGLRGKEIGMIFQDAGASLCPIRTIGDQIYESVAAHKKTKKEEVQKDALELFEKLHFHNTDRIWSSYPFELSGGMNQRVGIAMAMLMQPSVLLADEPTSALDVAVQRQVVEEMLRLRELFGTAMILVSHDIGVVSAMADTVLVLKDGQVMEYGKTAQVLQTPKSEYTQKLLKAVPRLRRI</sequence>
<dbReference type="PANTHER" id="PTHR43297">
    <property type="entry name" value="OLIGOPEPTIDE TRANSPORT ATP-BINDING PROTEIN APPD"/>
    <property type="match status" value="1"/>
</dbReference>
<dbReference type="Gene3D" id="3.40.50.300">
    <property type="entry name" value="P-loop containing nucleotide triphosphate hydrolases"/>
    <property type="match status" value="1"/>
</dbReference>
<reference evidence="10" key="1">
    <citation type="submission" date="2018-06" db="EMBL/GenBank/DDBJ databases">
        <title>Description of Blautia argi sp. nov., a new anaerobic isolated from dog feces.</title>
        <authorList>
            <person name="Chang Y.-H."/>
            <person name="Paek J."/>
            <person name="Shin Y."/>
        </authorList>
    </citation>
    <scope>NUCLEOTIDE SEQUENCE [LARGE SCALE GENOMIC DNA]</scope>
    <source>
        <strain evidence="10">KCTC 15426</strain>
    </source>
</reference>
<dbReference type="OrthoDB" id="9806285at2"/>
<keyword evidence="10" id="KW-1185">Reference proteome</keyword>
<evidence type="ECO:0000256" key="3">
    <source>
        <dbReference type="ARBA" id="ARBA00022448"/>
    </source>
</evidence>
<dbReference type="Proteomes" id="UP000250003">
    <property type="component" value="Chromosome"/>
</dbReference>
<organism evidence="9 10">
    <name type="scientific">Blautia argi</name>
    <dbReference type="NCBI Taxonomy" id="1912897"/>
    <lineage>
        <taxon>Bacteria</taxon>
        <taxon>Bacillati</taxon>
        <taxon>Bacillota</taxon>
        <taxon>Clostridia</taxon>
        <taxon>Lachnospirales</taxon>
        <taxon>Lachnospiraceae</taxon>
        <taxon>Blautia</taxon>
    </lineage>
</organism>
<dbReference type="GO" id="GO:0016887">
    <property type="term" value="F:ATP hydrolysis activity"/>
    <property type="evidence" value="ECO:0007669"/>
    <property type="project" value="InterPro"/>
</dbReference>
<comment type="subcellular location">
    <subcellularLocation>
        <location evidence="1">Cell membrane</location>
        <topology evidence="1">Peripheral membrane protein</topology>
    </subcellularLocation>
</comment>
<evidence type="ECO:0000313" key="10">
    <source>
        <dbReference type="Proteomes" id="UP000250003"/>
    </source>
</evidence>
<dbReference type="InterPro" id="IPR003593">
    <property type="entry name" value="AAA+_ATPase"/>
</dbReference>
<evidence type="ECO:0000259" key="8">
    <source>
        <dbReference type="PROSITE" id="PS50893"/>
    </source>
</evidence>
<dbReference type="EMBL" id="CP030280">
    <property type="protein sequence ID" value="AWY98820.1"/>
    <property type="molecule type" value="Genomic_DNA"/>
</dbReference>
<dbReference type="Pfam" id="PF00005">
    <property type="entry name" value="ABC_tran"/>
    <property type="match status" value="1"/>
</dbReference>
<evidence type="ECO:0000256" key="2">
    <source>
        <dbReference type="ARBA" id="ARBA00005417"/>
    </source>
</evidence>
<dbReference type="SMART" id="SM00382">
    <property type="entry name" value="AAA"/>
    <property type="match status" value="1"/>
</dbReference>
<dbReference type="CDD" id="cd03257">
    <property type="entry name" value="ABC_NikE_OppD_transporters"/>
    <property type="match status" value="1"/>
</dbReference>
<evidence type="ECO:0000256" key="5">
    <source>
        <dbReference type="ARBA" id="ARBA00022741"/>
    </source>
</evidence>
<name>A0A2Z4UCM5_9FIRM</name>
<proteinExistence type="inferred from homology"/>
<dbReference type="RefSeq" id="WP_111920306.1">
    <property type="nucleotide sequence ID" value="NZ_CAUWHR010000010.1"/>
</dbReference>
<dbReference type="InterPro" id="IPR003439">
    <property type="entry name" value="ABC_transporter-like_ATP-bd"/>
</dbReference>
<evidence type="ECO:0000256" key="7">
    <source>
        <dbReference type="ARBA" id="ARBA00023136"/>
    </source>
</evidence>
<evidence type="ECO:0000256" key="1">
    <source>
        <dbReference type="ARBA" id="ARBA00004202"/>
    </source>
</evidence>
<evidence type="ECO:0000256" key="4">
    <source>
        <dbReference type="ARBA" id="ARBA00022475"/>
    </source>
</evidence>
<evidence type="ECO:0000256" key="6">
    <source>
        <dbReference type="ARBA" id="ARBA00022840"/>
    </source>
</evidence>